<dbReference type="Pfam" id="PF02210">
    <property type="entry name" value="Laminin_G_2"/>
    <property type="match status" value="1"/>
</dbReference>
<dbReference type="PROSITE" id="PS50025">
    <property type="entry name" value="LAM_G_DOMAIN"/>
    <property type="match status" value="1"/>
</dbReference>
<name>A0A9D4CBC8_DREPO</name>
<comment type="caution">
    <text evidence="1">Lacks conserved residue(s) required for the propagation of feature annotation.</text>
</comment>
<dbReference type="InterPro" id="IPR001791">
    <property type="entry name" value="Laminin_G"/>
</dbReference>
<evidence type="ECO:0000313" key="4">
    <source>
        <dbReference type="Proteomes" id="UP000828390"/>
    </source>
</evidence>
<dbReference type="SUPFAM" id="SSF49899">
    <property type="entry name" value="Concanavalin A-like lectins/glucanases"/>
    <property type="match status" value="1"/>
</dbReference>
<proteinExistence type="predicted"/>
<evidence type="ECO:0000256" key="1">
    <source>
        <dbReference type="PROSITE-ProRule" id="PRU00122"/>
    </source>
</evidence>
<evidence type="ECO:0000313" key="3">
    <source>
        <dbReference type="EMBL" id="KAH3720987.1"/>
    </source>
</evidence>
<sequence length="75" mass="8229">MSIANMKLSFLYHYRLEINIDDYEIVRTTGQGQKATLVTTTPLYFGNADVNIPANLADATEQFGGCIADVTINGE</sequence>
<keyword evidence="4" id="KW-1185">Reference proteome</keyword>
<reference evidence="3" key="1">
    <citation type="journal article" date="2019" name="bioRxiv">
        <title>The Genome of the Zebra Mussel, Dreissena polymorpha: A Resource for Invasive Species Research.</title>
        <authorList>
            <person name="McCartney M.A."/>
            <person name="Auch B."/>
            <person name="Kono T."/>
            <person name="Mallez S."/>
            <person name="Zhang Y."/>
            <person name="Obille A."/>
            <person name="Becker A."/>
            <person name="Abrahante J.E."/>
            <person name="Garbe J."/>
            <person name="Badalamenti J.P."/>
            <person name="Herman A."/>
            <person name="Mangelson H."/>
            <person name="Liachko I."/>
            <person name="Sullivan S."/>
            <person name="Sone E.D."/>
            <person name="Koren S."/>
            <person name="Silverstein K.A.T."/>
            <person name="Beckman K.B."/>
            <person name="Gohl D.M."/>
        </authorList>
    </citation>
    <scope>NUCLEOTIDE SEQUENCE</scope>
    <source>
        <strain evidence="3">Duluth1</strain>
        <tissue evidence="3">Whole animal</tissue>
    </source>
</reference>
<comment type="caution">
    <text evidence="3">The sequence shown here is derived from an EMBL/GenBank/DDBJ whole genome shotgun (WGS) entry which is preliminary data.</text>
</comment>
<feature type="domain" description="Laminin G" evidence="2">
    <location>
        <begin position="1"/>
        <end position="75"/>
    </location>
</feature>
<dbReference type="Proteomes" id="UP000828390">
    <property type="component" value="Unassembled WGS sequence"/>
</dbReference>
<dbReference type="EMBL" id="JAIWYP010000013">
    <property type="protein sequence ID" value="KAH3720987.1"/>
    <property type="molecule type" value="Genomic_DNA"/>
</dbReference>
<accession>A0A9D4CBC8</accession>
<dbReference type="AlphaFoldDB" id="A0A9D4CBC8"/>
<protein>
    <recommendedName>
        <fullName evidence="2">Laminin G domain-containing protein</fullName>
    </recommendedName>
</protein>
<gene>
    <name evidence="3" type="ORF">DPMN_063899</name>
</gene>
<dbReference type="Gene3D" id="2.60.120.200">
    <property type="match status" value="1"/>
</dbReference>
<reference evidence="3" key="2">
    <citation type="submission" date="2020-11" db="EMBL/GenBank/DDBJ databases">
        <authorList>
            <person name="McCartney M.A."/>
            <person name="Auch B."/>
            <person name="Kono T."/>
            <person name="Mallez S."/>
            <person name="Becker A."/>
            <person name="Gohl D.M."/>
            <person name="Silverstein K.A.T."/>
            <person name="Koren S."/>
            <person name="Bechman K.B."/>
            <person name="Herman A."/>
            <person name="Abrahante J.E."/>
            <person name="Garbe J."/>
        </authorList>
    </citation>
    <scope>NUCLEOTIDE SEQUENCE</scope>
    <source>
        <strain evidence="3">Duluth1</strain>
        <tissue evidence="3">Whole animal</tissue>
    </source>
</reference>
<organism evidence="3 4">
    <name type="scientific">Dreissena polymorpha</name>
    <name type="common">Zebra mussel</name>
    <name type="synonym">Mytilus polymorpha</name>
    <dbReference type="NCBI Taxonomy" id="45954"/>
    <lineage>
        <taxon>Eukaryota</taxon>
        <taxon>Metazoa</taxon>
        <taxon>Spiralia</taxon>
        <taxon>Lophotrochozoa</taxon>
        <taxon>Mollusca</taxon>
        <taxon>Bivalvia</taxon>
        <taxon>Autobranchia</taxon>
        <taxon>Heteroconchia</taxon>
        <taxon>Euheterodonta</taxon>
        <taxon>Imparidentia</taxon>
        <taxon>Neoheterodontei</taxon>
        <taxon>Myida</taxon>
        <taxon>Dreissenoidea</taxon>
        <taxon>Dreissenidae</taxon>
        <taxon>Dreissena</taxon>
    </lineage>
</organism>
<dbReference type="InterPro" id="IPR013320">
    <property type="entry name" value="ConA-like_dom_sf"/>
</dbReference>
<evidence type="ECO:0000259" key="2">
    <source>
        <dbReference type="PROSITE" id="PS50025"/>
    </source>
</evidence>